<dbReference type="EMBL" id="BAABLO010000010">
    <property type="protein sequence ID" value="GAA4723659.1"/>
    <property type="molecule type" value="Genomic_DNA"/>
</dbReference>
<evidence type="ECO:0008006" key="5">
    <source>
        <dbReference type="Google" id="ProtNLM"/>
    </source>
</evidence>
<sequence>MSTVITSPGPAPSSGSVPDHATVNTSGGPGTGRRRPASRIPLQRIVNVELRKMFDTRSGFWLMASIVITSLIATAAIIVFAPDDQLTFDSFAAAIGAPMTVILPMIGILAVTSEWSQRSGLTTFTLVPHRGRVLGAKFLAATLVGVASMVVALVVGVLGTLVGSAIAGIDPVWDVTAAHFALIVLGSVLGMLFGFMLGLLIRSSAGAIVIYFVLTLVLPPLLGLLAAYQKWFADLRPWVDYTDAQGPLFNGTVSSQQWAHLGVAGALWFLLPLAIGLLVVRRAEVK</sequence>
<feature type="transmembrane region" description="Helical" evidence="2">
    <location>
        <begin position="91"/>
        <end position="111"/>
    </location>
</feature>
<keyword evidence="2" id="KW-0472">Membrane</keyword>
<reference evidence="4" key="1">
    <citation type="journal article" date="2019" name="Int. J. Syst. Evol. Microbiol.">
        <title>The Global Catalogue of Microorganisms (GCM) 10K type strain sequencing project: providing services to taxonomists for standard genome sequencing and annotation.</title>
        <authorList>
            <consortium name="The Broad Institute Genomics Platform"/>
            <consortium name="The Broad Institute Genome Sequencing Center for Infectious Disease"/>
            <person name="Wu L."/>
            <person name="Ma J."/>
        </authorList>
    </citation>
    <scope>NUCLEOTIDE SEQUENCE [LARGE SCALE GENOMIC DNA]</scope>
    <source>
        <strain evidence="4">JCM 18961</strain>
    </source>
</reference>
<keyword evidence="2" id="KW-1133">Transmembrane helix</keyword>
<evidence type="ECO:0000313" key="3">
    <source>
        <dbReference type="EMBL" id="GAA4723659.1"/>
    </source>
</evidence>
<evidence type="ECO:0000256" key="1">
    <source>
        <dbReference type="SAM" id="MobiDB-lite"/>
    </source>
</evidence>
<evidence type="ECO:0000313" key="4">
    <source>
        <dbReference type="Proteomes" id="UP001500556"/>
    </source>
</evidence>
<feature type="transmembrane region" description="Helical" evidence="2">
    <location>
        <begin position="60"/>
        <end position="79"/>
    </location>
</feature>
<accession>A0ABP8Y7N8</accession>
<feature type="transmembrane region" description="Helical" evidence="2">
    <location>
        <begin position="178"/>
        <end position="201"/>
    </location>
</feature>
<feature type="transmembrane region" description="Helical" evidence="2">
    <location>
        <begin position="258"/>
        <end position="280"/>
    </location>
</feature>
<keyword evidence="4" id="KW-1185">Reference proteome</keyword>
<dbReference type="Proteomes" id="UP001500556">
    <property type="component" value="Unassembled WGS sequence"/>
</dbReference>
<keyword evidence="2" id="KW-0812">Transmembrane</keyword>
<comment type="caution">
    <text evidence="3">The sequence shown here is derived from an EMBL/GenBank/DDBJ whole genome shotgun (WGS) entry which is preliminary data.</text>
</comment>
<feature type="transmembrane region" description="Helical" evidence="2">
    <location>
        <begin position="138"/>
        <end position="166"/>
    </location>
</feature>
<feature type="transmembrane region" description="Helical" evidence="2">
    <location>
        <begin position="208"/>
        <end position="228"/>
    </location>
</feature>
<gene>
    <name evidence="3" type="ORF">GCM10025782_22090</name>
</gene>
<name>A0ABP8Y7N8_9MICO</name>
<feature type="region of interest" description="Disordered" evidence="1">
    <location>
        <begin position="1"/>
        <end position="38"/>
    </location>
</feature>
<evidence type="ECO:0000256" key="2">
    <source>
        <dbReference type="SAM" id="Phobius"/>
    </source>
</evidence>
<organism evidence="3 4">
    <name type="scientific">Pedococcus ginsenosidimutans</name>
    <dbReference type="NCBI Taxonomy" id="490570"/>
    <lineage>
        <taxon>Bacteria</taxon>
        <taxon>Bacillati</taxon>
        <taxon>Actinomycetota</taxon>
        <taxon>Actinomycetes</taxon>
        <taxon>Micrococcales</taxon>
        <taxon>Intrasporangiaceae</taxon>
        <taxon>Pedococcus</taxon>
    </lineage>
</organism>
<proteinExistence type="predicted"/>
<protein>
    <recommendedName>
        <fullName evidence="5">ABC transporter permease</fullName>
    </recommendedName>
</protein>